<proteinExistence type="predicted"/>
<dbReference type="Proteomes" id="UP000437562">
    <property type="component" value="Unassembled WGS sequence"/>
</dbReference>
<dbReference type="EMBL" id="CABWMC010000032">
    <property type="protein sequence ID" value="VXC72437.1"/>
    <property type="molecule type" value="Genomic_DNA"/>
</dbReference>
<dbReference type="AlphaFoldDB" id="A0A654AWX7"/>
<organism evidence="1 2">
    <name type="scientific">Bacillus mycoides</name>
    <dbReference type="NCBI Taxonomy" id="1405"/>
    <lineage>
        <taxon>Bacteria</taxon>
        <taxon>Bacillati</taxon>
        <taxon>Bacillota</taxon>
        <taxon>Bacilli</taxon>
        <taxon>Bacillales</taxon>
        <taxon>Bacillaceae</taxon>
        <taxon>Bacillus</taxon>
        <taxon>Bacillus cereus group</taxon>
    </lineage>
</organism>
<evidence type="ECO:0000313" key="1">
    <source>
        <dbReference type="EMBL" id="VXC72437.1"/>
    </source>
</evidence>
<reference evidence="1 2" key="1">
    <citation type="submission" date="2019-10" db="EMBL/GenBank/DDBJ databases">
        <authorList>
            <person name="Karimi E."/>
        </authorList>
    </citation>
    <scope>NUCLEOTIDE SEQUENCE [LARGE SCALE GENOMIC DNA]</scope>
    <source>
        <strain evidence="1">Bacillus sp. 71</strain>
    </source>
</reference>
<gene>
    <name evidence="1" type="ORF">BACI71_70039</name>
</gene>
<name>A0A654AWX7_BACMY</name>
<accession>A0A654AWX7</accession>
<sequence length="54" mass="6259">MNFLVNILVNASKLMRALFETKRYFNREGNNDDSMGQASIHCIKVIILLQRGQF</sequence>
<protein>
    <submittedName>
        <fullName evidence="1">Uncharacterized protein</fullName>
    </submittedName>
</protein>
<evidence type="ECO:0000313" key="2">
    <source>
        <dbReference type="Proteomes" id="UP000437562"/>
    </source>
</evidence>